<keyword evidence="2" id="KW-1185">Reference proteome</keyword>
<dbReference type="Proteomes" id="UP000268093">
    <property type="component" value="Unassembled WGS sequence"/>
</dbReference>
<protein>
    <submittedName>
        <fullName evidence="1">Uncharacterized protein</fullName>
    </submittedName>
</protein>
<evidence type="ECO:0000313" key="2">
    <source>
        <dbReference type="Proteomes" id="UP000268093"/>
    </source>
</evidence>
<accession>A0A433CXR6</accession>
<reference evidence="1 2" key="1">
    <citation type="journal article" date="2018" name="New Phytol.">
        <title>Phylogenomics of Endogonaceae and evolution of mycorrhizas within Mucoromycota.</title>
        <authorList>
            <person name="Chang Y."/>
            <person name="Desiro A."/>
            <person name="Na H."/>
            <person name="Sandor L."/>
            <person name="Lipzen A."/>
            <person name="Clum A."/>
            <person name="Barry K."/>
            <person name="Grigoriev I.V."/>
            <person name="Martin F.M."/>
            <person name="Stajich J.E."/>
            <person name="Smith M.E."/>
            <person name="Bonito G."/>
            <person name="Spatafora J.W."/>
        </authorList>
    </citation>
    <scope>NUCLEOTIDE SEQUENCE [LARGE SCALE GENOMIC DNA]</scope>
    <source>
        <strain evidence="1 2">GMNB39</strain>
    </source>
</reference>
<sequence length="144" mass="16365">MSYVSSLSPIRRHPMTIFIKPSLLGCSRGVRWNHEIYGMDCKAINVMRFGKLRNTKLPNAIETLPCLEGFFAAMADLMATLSRVYANMSTRLPWHIRAHIGNGRATNNYWKSGVVSGLFQQRPLGRRMMSSRMSRLNGRGRDGF</sequence>
<dbReference type="EMBL" id="RBNI01011175">
    <property type="protein sequence ID" value="RUP43361.1"/>
    <property type="molecule type" value="Genomic_DNA"/>
</dbReference>
<name>A0A433CXR6_9FUNG</name>
<dbReference type="AlphaFoldDB" id="A0A433CXR6"/>
<organism evidence="1 2">
    <name type="scientific">Jimgerdemannia flammicorona</name>
    <dbReference type="NCBI Taxonomy" id="994334"/>
    <lineage>
        <taxon>Eukaryota</taxon>
        <taxon>Fungi</taxon>
        <taxon>Fungi incertae sedis</taxon>
        <taxon>Mucoromycota</taxon>
        <taxon>Mucoromycotina</taxon>
        <taxon>Endogonomycetes</taxon>
        <taxon>Endogonales</taxon>
        <taxon>Endogonaceae</taxon>
        <taxon>Jimgerdemannia</taxon>
    </lineage>
</organism>
<proteinExistence type="predicted"/>
<evidence type="ECO:0000313" key="1">
    <source>
        <dbReference type="EMBL" id="RUP43361.1"/>
    </source>
</evidence>
<gene>
    <name evidence="1" type="ORF">BC936DRAFT_137293</name>
</gene>
<comment type="caution">
    <text evidence="1">The sequence shown here is derived from an EMBL/GenBank/DDBJ whole genome shotgun (WGS) entry which is preliminary data.</text>
</comment>